<accession>A0A7U3ZMT1</accession>
<reference evidence="1 2" key="2">
    <citation type="journal article" date="2012" name="Stand. Genomic Sci.">
        <title>Complete genome sequence of the aquatic bacterium Runella slithyformis type strain (LSU 4(T)).</title>
        <authorList>
            <person name="Copeland A."/>
            <person name="Zhang X."/>
            <person name="Misra M."/>
            <person name="Lapidus A."/>
            <person name="Nolan M."/>
            <person name="Lucas S."/>
            <person name="Deshpande S."/>
            <person name="Cheng J.F."/>
            <person name="Tapia R."/>
            <person name="Goodwin L.A."/>
            <person name="Pitluck S."/>
            <person name="Liolios K."/>
            <person name="Pagani I."/>
            <person name="Ivanova N."/>
            <person name="Mikhailova N."/>
            <person name="Pati A."/>
            <person name="Chen A."/>
            <person name="Palaniappan K."/>
            <person name="Land M."/>
            <person name="Hauser L."/>
            <person name="Pan C."/>
            <person name="Jeffries C.D."/>
            <person name="Detter J.C."/>
            <person name="Brambilla E.M."/>
            <person name="Rohde M."/>
            <person name="Djao O.D."/>
            <person name="Goker M."/>
            <person name="Sikorski J."/>
            <person name="Tindall B.J."/>
            <person name="Woyke T."/>
            <person name="Bristow J."/>
            <person name="Eisen J.A."/>
            <person name="Markowitz V."/>
            <person name="Hugenholtz P."/>
            <person name="Kyrpides N.C."/>
            <person name="Klenk H.P."/>
            <person name="Mavromatis K."/>
        </authorList>
    </citation>
    <scope>NUCLEOTIDE SEQUENCE [LARGE SCALE GENOMIC DNA]</scope>
    <source>
        <strain evidence="2">ATCC 29530 / DSM 19594 / LMG 11500 / NCIMB 11436 / LSU 4</strain>
    </source>
</reference>
<organism evidence="1 2">
    <name type="scientific">Runella slithyformis (strain ATCC 29530 / DSM 19594 / LMG 11500 / NCIMB 11436 / LSU 4)</name>
    <dbReference type="NCBI Taxonomy" id="761193"/>
    <lineage>
        <taxon>Bacteria</taxon>
        <taxon>Pseudomonadati</taxon>
        <taxon>Bacteroidota</taxon>
        <taxon>Cytophagia</taxon>
        <taxon>Cytophagales</taxon>
        <taxon>Spirosomataceae</taxon>
        <taxon>Runella</taxon>
    </lineage>
</organism>
<dbReference type="Proteomes" id="UP000000493">
    <property type="component" value="Chromosome"/>
</dbReference>
<dbReference type="AlphaFoldDB" id="A0A7U3ZMT1"/>
<evidence type="ECO:0000313" key="2">
    <source>
        <dbReference type="Proteomes" id="UP000000493"/>
    </source>
</evidence>
<gene>
    <name evidence="1" type="ordered locus">Runsl_3739</name>
</gene>
<name>A0A7U3ZMT1_RUNSL</name>
<dbReference type="EMBL" id="CP002859">
    <property type="protein sequence ID" value="AEI50097.1"/>
    <property type="molecule type" value="Genomic_DNA"/>
</dbReference>
<dbReference type="PROSITE" id="PS51257">
    <property type="entry name" value="PROKAR_LIPOPROTEIN"/>
    <property type="match status" value="1"/>
</dbReference>
<protein>
    <submittedName>
        <fullName evidence="1">Uncharacterized protein</fullName>
    </submittedName>
</protein>
<proteinExistence type="predicted"/>
<keyword evidence="2" id="KW-1185">Reference proteome</keyword>
<sequence>MKKLLSLALLMIVLAVTSCNRKGYCPAYNSSEKPLKKA</sequence>
<evidence type="ECO:0000313" key="1">
    <source>
        <dbReference type="EMBL" id="AEI50097.1"/>
    </source>
</evidence>
<reference evidence="2" key="1">
    <citation type="submission" date="2011-06" db="EMBL/GenBank/DDBJ databases">
        <title>The complete genome of chromosome of Runella slithyformis DSM 19594.</title>
        <authorList>
            <consortium name="US DOE Joint Genome Institute (JGI-PGF)"/>
            <person name="Lucas S."/>
            <person name="Han J."/>
            <person name="Lapidus A."/>
            <person name="Bruce D."/>
            <person name="Goodwin L."/>
            <person name="Pitluck S."/>
            <person name="Peters L."/>
            <person name="Kyrpides N."/>
            <person name="Mavromatis K."/>
            <person name="Ivanova N."/>
            <person name="Ovchinnikova G."/>
            <person name="Zhang X."/>
            <person name="Misra M."/>
            <person name="Detter J.C."/>
            <person name="Tapia R."/>
            <person name="Han C."/>
            <person name="Land M."/>
            <person name="Hauser L."/>
            <person name="Markowitz V."/>
            <person name="Cheng J.-F."/>
            <person name="Hugenholtz P."/>
            <person name="Woyke T."/>
            <person name="Wu D."/>
            <person name="Tindall B."/>
            <person name="Faehrich R."/>
            <person name="Brambilla E."/>
            <person name="Klenk H.-P."/>
            <person name="Eisen J.A."/>
        </authorList>
    </citation>
    <scope>NUCLEOTIDE SEQUENCE [LARGE SCALE GENOMIC DNA]</scope>
    <source>
        <strain evidence="2">ATCC 29530 / DSM 19594 / LMG 11500 / NCIMB 11436 / LSU 4</strain>
    </source>
</reference>
<dbReference type="KEGG" id="rsi:Runsl_3739"/>